<feature type="domain" description="RCK C-terminal" evidence="8">
    <location>
        <begin position="144"/>
        <end position="229"/>
    </location>
</feature>
<evidence type="ECO:0000256" key="5">
    <source>
        <dbReference type="ARBA" id="ARBA00023027"/>
    </source>
</evidence>
<dbReference type="InterPro" id="IPR050721">
    <property type="entry name" value="Trk_Ktr_HKT_K-transport"/>
</dbReference>
<dbReference type="InterPro" id="IPR003148">
    <property type="entry name" value="RCK_N"/>
</dbReference>
<organism evidence="9 10">
    <name type="scientific">Futiania mangrovi</name>
    <dbReference type="NCBI Taxonomy" id="2959716"/>
    <lineage>
        <taxon>Bacteria</taxon>
        <taxon>Pseudomonadati</taxon>
        <taxon>Pseudomonadota</taxon>
        <taxon>Alphaproteobacteria</taxon>
        <taxon>Futianiales</taxon>
        <taxon>Futianiaceae</taxon>
        <taxon>Futiania</taxon>
    </lineage>
</organism>
<keyword evidence="3" id="KW-0633">Potassium transport</keyword>
<dbReference type="Gene3D" id="3.30.70.1450">
    <property type="entry name" value="Regulator of K+ conductance, C-terminal domain"/>
    <property type="match status" value="2"/>
</dbReference>
<dbReference type="SUPFAM" id="SSF51735">
    <property type="entry name" value="NAD(P)-binding Rossmann-fold domains"/>
    <property type="match status" value="2"/>
</dbReference>
<dbReference type="GO" id="GO:0015079">
    <property type="term" value="F:potassium ion transmembrane transporter activity"/>
    <property type="evidence" value="ECO:0007669"/>
    <property type="project" value="InterPro"/>
</dbReference>
<dbReference type="PRINTS" id="PR00335">
    <property type="entry name" value="KUPTAKETRKA"/>
</dbReference>
<dbReference type="NCBIfam" id="NF007031">
    <property type="entry name" value="PRK09496.1-2"/>
    <property type="match status" value="1"/>
</dbReference>
<dbReference type="Pfam" id="PF02254">
    <property type="entry name" value="TrkA_N"/>
    <property type="match status" value="2"/>
</dbReference>
<dbReference type="PANTHER" id="PTHR43833">
    <property type="entry name" value="POTASSIUM CHANNEL PROTEIN 2-RELATED-RELATED"/>
    <property type="match status" value="1"/>
</dbReference>
<dbReference type="Gene3D" id="3.40.50.720">
    <property type="entry name" value="NAD(P)-binding Rossmann-like Domain"/>
    <property type="match status" value="2"/>
</dbReference>
<evidence type="ECO:0000256" key="1">
    <source>
        <dbReference type="ARBA" id="ARBA00017378"/>
    </source>
</evidence>
<dbReference type="PROSITE" id="PS51202">
    <property type="entry name" value="RCK_C"/>
    <property type="match status" value="2"/>
</dbReference>
<dbReference type="InterPro" id="IPR036291">
    <property type="entry name" value="NAD(P)-bd_dom_sf"/>
</dbReference>
<evidence type="ECO:0000313" key="10">
    <source>
        <dbReference type="Proteomes" id="UP001055804"/>
    </source>
</evidence>
<dbReference type="InterPro" id="IPR006037">
    <property type="entry name" value="RCK_C"/>
</dbReference>
<protein>
    <recommendedName>
        <fullName evidence="1">Trk system potassium uptake protein TrkA</fullName>
    </recommendedName>
</protein>
<sequence>MRAIVCGAGMVGSNIARQLAAEENDVVVIDSSPDLVRKITDTLDVQGVVGFASHPDVLDRAGARDAELVVAVTHSDEVNMIACQVCHSLFNVPVKIARVRSQSYLKPMWRDLFSRDNLPIDEIISPEMEVAKSVLRRLKAPGAFETLPFLDGKVQVVGVRLDDDCPVVNTPLRQLTELFPDLDARVIGIWREDAMRVPKADDQLFPGDEIYFCSRSAMVPRTLAVFGHEEQVARRIIIMGGGNVGLAVAEAIEQEGGHIRARLIEDNKSRAEFVADHLSRTVVLHGDALDREVLEEAGVADAETVVALTNDDEVNILASVLAKRQGARRAVTLINNENYRSLMRTLNIDTFINPRATTVSKILQHVRRGRIKALRSVQDGAAEVIEAEALETSSLTGKPLEEVSLPPGIIVAGVFQDGQVVIPRGDTVIKPGARVVLFATADMVRKVENMFRVSFEYF</sequence>
<dbReference type="SUPFAM" id="SSF116726">
    <property type="entry name" value="TrkA C-terminal domain-like"/>
    <property type="match status" value="2"/>
</dbReference>
<dbReference type="RefSeq" id="WP_269331708.1">
    <property type="nucleotide sequence ID" value="NZ_JAMZFT010000001.1"/>
</dbReference>
<evidence type="ECO:0000256" key="6">
    <source>
        <dbReference type="ARBA" id="ARBA00023065"/>
    </source>
</evidence>
<dbReference type="NCBIfam" id="NF007039">
    <property type="entry name" value="PRK09496.3-2"/>
    <property type="match status" value="1"/>
</dbReference>
<dbReference type="InterPro" id="IPR006036">
    <property type="entry name" value="K_uptake_TrkA"/>
</dbReference>
<keyword evidence="6" id="KW-0406">Ion transport</keyword>
<evidence type="ECO:0000313" key="9">
    <source>
        <dbReference type="EMBL" id="MCP1335777.1"/>
    </source>
</evidence>
<feature type="domain" description="RCK N-terminal" evidence="7">
    <location>
        <begin position="1"/>
        <end position="124"/>
    </location>
</feature>
<dbReference type="NCBIfam" id="NF007030">
    <property type="entry name" value="PRK09496.1-1"/>
    <property type="match status" value="1"/>
</dbReference>
<keyword evidence="4" id="KW-0630">Potassium</keyword>
<name>A0A9J6PBC8_9PROT</name>
<evidence type="ECO:0000256" key="3">
    <source>
        <dbReference type="ARBA" id="ARBA00022538"/>
    </source>
</evidence>
<dbReference type="PROSITE" id="PS51201">
    <property type="entry name" value="RCK_N"/>
    <property type="match status" value="2"/>
</dbReference>
<comment type="caution">
    <text evidence="9">The sequence shown here is derived from an EMBL/GenBank/DDBJ whole genome shotgun (WGS) entry which is preliminary data.</text>
</comment>
<dbReference type="GO" id="GO:0005886">
    <property type="term" value="C:plasma membrane"/>
    <property type="evidence" value="ECO:0007669"/>
    <property type="project" value="InterPro"/>
</dbReference>
<dbReference type="Proteomes" id="UP001055804">
    <property type="component" value="Unassembled WGS sequence"/>
</dbReference>
<evidence type="ECO:0000259" key="7">
    <source>
        <dbReference type="PROSITE" id="PS51201"/>
    </source>
</evidence>
<dbReference type="EMBL" id="JAMZFT010000001">
    <property type="protein sequence ID" value="MCP1335777.1"/>
    <property type="molecule type" value="Genomic_DNA"/>
</dbReference>
<evidence type="ECO:0000256" key="2">
    <source>
        <dbReference type="ARBA" id="ARBA00022448"/>
    </source>
</evidence>
<dbReference type="InterPro" id="IPR036721">
    <property type="entry name" value="RCK_C_sf"/>
</dbReference>
<reference evidence="9" key="1">
    <citation type="submission" date="2022-06" db="EMBL/GenBank/DDBJ databases">
        <title>Isolation and Genomics of Futiania mangrovii gen. nov., sp. nov., a Rare and Metabolically-versatile member in the Class Alphaproteobacteria.</title>
        <authorList>
            <person name="Liu L."/>
            <person name="Huang W.-C."/>
            <person name="Pan J."/>
            <person name="Li J."/>
            <person name="Huang Y."/>
            <person name="Du H."/>
            <person name="Liu Y."/>
            <person name="Li M."/>
        </authorList>
    </citation>
    <scope>NUCLEOTIDE SEQUENCE</scope>
    <source>
        <strain evidence="9">FT118</strain>
    </source>
</reference>
<accession>A0A9J6PBC8</accession>
<evidence type="ECO:0000259" key="8">
    <source>
        <dbReference type="PROSITE" id="PS51202"/>
    </source>
</evidence>
<keyword evidence="5" id="KW-0520">NAD</keyword>
<keyword evidence="2" id="KW-0813">Transport</keyword>
<dbReference type="PANTHER" id="PTHR43833:SF5">
    <property type="entry name" value="TRK SYSTEM POTASSIUM UPTAKE PROTEIN TRKA"/>
    <property type="match status" value="1"/>
</dbReference>
<proteinExistence type="predicted"/>
<feature type="domain" description="RCK C-terminal" evidence="8">
    <location>
        <begin position="372"/>
        <end position="453"/>
    </location>
</feature>
<dbReference type="Pfam" id="PF02080">
    <property type="entry name" value="TrkA_C"/>
    <property type="match status" value="2"/>
</dbReference>
<keyword evidence="10" id="KW-1185">Reference proteome</keyword>
<evidence type="ECO:0000256" key="4">
    <source>
        <dbReference type="ARBA" id="ARBA00022958"/>
    </source>
</evidence>
<feature type="domain" description="RCK N-terminal" evidence="7">
    <location>
        <begin position="233"/>
        <end position="352"/>
    </location>
</feature>
<dbReference type="NCBIfam" id="NF007032">
    <property type="entry name" value="PRK09496.1-4"/>
    <property type="match status" value="1"/>
</dbReference>
<dbReference type="AlphaFoldDB" id="A0A9J6PBC8"/>
<gene>
    <name evidence="9" type="primary">trkA</name>
    <name evidence="9" type="ORF">NJQ99_05090</name>
</gene>